<keyword evidence="6" id="KW-1133">Transmembrane helix</keyword>
<keyword evidence="7" id="KW-0472">Membrane</keyword>
<evidence type="ECO:0000256" key="6">
    <source>
        <dbReference type="ARBA" id="ARBA00022989"/>
    </source>
</evidence>
<evidence type="ECO:0000256" key="8">
    <source>
        <dbReference type="ARBA" id="ARBA00023170"/>
    </source>
</evidence>
<proteinExistence type="predicted"/>
<evidence type="ECO:0000256" key="3">
    <source>
        <dbReference type="ARBA" id="ARBA00022692"/>
    </source>
</evidence>
<comment type="subcellular location">
    <subcellularLocation>
        <location evidence="1">Membrane</location>
        <topology evidence="1">Single-pass type I membrane protein</topology>
    </subcellularLocation>
</comment>
<keyword evidence="4" id="KW-0732">Signal</keyword>
<keyword evidence="3" id="KW-0812">Transmembrane</keyword>
<dbReference type="InterPro" id="IPR001611">
    <property type="entry name" value="Leu-rich_rpt"/>
</dbReference>
<dbReference type="AlphaFoldDB" id="A0AAP0RFC7"/>
<gene>
    <name evidence="10" type="ORF">L1049_006328</name>
</gene>
<reference evidence="10 11" key="1">
    <citation type="journal article" date="2024" name="Plant J.">
        <title>Genome sequences and population genomics reveal climatic adaptation and genomic divergence between two closely related sweetgum species.</title>
        <authorList>
            <person name="Xu W.Q."/>
            <person name="Ren C.Q."/>
            <person name="Zhang X.Y."/>
            <person name="Comes H.P."/>
            <person name="Liu X.H."/>
            <person name="Li Y.G."/>
            <person name="Kettle C.J."/>
            <person name="Jalonen R."/>
            <person name="Gaisberger H."/>
            <person name="Ma Y.Z."/>
            <person name="Qiu Y.X."/>
        </authorList>
    </citation>
    <scope>NUCLEOTIDE SEQUENCE [LARGE SCALE GENOMIC DNA]</scope>
    <source>
        <strain evidence="10">Hangzhou</strain>
    </source>
</reference>
<evidence type="ECO:0000256" key="9">
    <source>
        <dbReference type="ARBA" id="ARBA00023180"/>
    </source>
</evidence>
<dbReference type="EMBL" id="JBBPBK010000010">
    <property type="protein sequence ID" value="KAK9276792.1"/>
    <property type="molecule type" value="Genomic_DNA"/>
</dbReference>
<dbReference type="GO" id="GO:0016020">
    <property type="term" value="C:membrane"/>
    <property type="evidence" value="ECO:0007669"/>
    <property type="project" value="UniProtKB-SubCell"/>
</dbReference>
<keyword evidence="9" id="KW-0325">Glycoprotein</keyword>
<dbReference type="PANTHER" id="PTHR27000:SF584">
    <property type="entry name" value="LRR RECEPTOR-LIKE SERINE_THREONINE-PROTEIN KINASE RPK2"/>
    <property type="match status" value="1"/>
</dbReference>
<dbReference type="Pfam" id="PF00560">
    <property type="entry name" value="LRR_1"/>
    <property type="match status" value="1"/>
</dbReference>
<keyword evidence="8" id="KW-0675">Receptor</keyword>
<organism evidence="10 11">
    <name type="scientific">Liquidambar formosana</name>
    <name type="common">Formosan gum</name>
    <dbReference type="NCBI Taxonomy" id="63359"/>
    <lineage>
        <taxon>Eukaryota</taxon>
        <taxon>Viridiplantae</taxon>
        <taxon>Streptophyta</taxon>
        <taxon>Embryophyta</taxon>
        <taxon>Tracheophyta</taxon>
        <taxon>Spermatophyta</taxon>
        <taxon>Magnoliopsida</taxon>
        <taxon>eudicotyledons</taxon>
        <taxon>Gunneridae</taxon>
        <taxon>Pentapetalae</taxon>
        <taxon>Saxifragales</taxon>
        <taxon>Altingiaceae</taxon>
        <taxon>Liquidambar</taxon>
    </lineage>
</organism>
<protein>
    <submittedName>
        <fullName evidence="10">Uncharacterized protein</fullName>
    </submittedName>
</protein>
<dbReference type="SUPFAM" id="SSF52058">
    <property type="entry name" value="L domain-like"/>
    <property type="match status" value="1"/>
</dbReference>
<evidence type="ECO:0000256" key="1">
    <source>
        <dbReference type="ARBA" id="ARBA00004479"/>
    </source>
</evidence>
<dbReference type="InterPro" id="IPR032675">
    <property type="entry name" value="LRR_dom_sf"/>
</dbReference>
<dbReference type="PANTHER" id="PTHR27000">
    <property type="entry name" value="LEUCINE-RICH REPEAT RECEPTOR-LIKE PROTEIN KINASE FAMILY PROTEIN-RELATED"/>
    <property type="match status" value="1"/>
</dbReference>
<dbReference type="Proteomes" id="UP001415857">
    <property type="component" value="Unassembled WGS sequence"/>
</dbReference>
<evidence type="ECO:0000313" key="10">
    <source>
        <dbReference type="EMBL" id="KAK9276792.1"/>
    </source>
</evidence>
<evidence type="ECO:0000256" key="4">
    <source>
        <dbReference type="ARBA" id="ARBA00022729"/>
    </source>
</evidence>
<name>A0AAP0RFC7_LIQFO</name>
<keyword evidence="2" id="KW-0433">Leucine-rich repeat</keyword>
<keyword evidence="5" id="KW-0677">Repeat</keyword>
<evidence type="ECO:0000313" key="11">
    <source>
        <dbReference type="Proteomes" id="UP001415857"/>
    </source>
</evidence>
<sequence>MIHNFGGNNFTGPIPWLPVAPERLRMQTTYAFIASGNKLTGSFSGSLFGKCDGLNAMIVNVSNNKLSGQIPFKIGTICRSLRVLDASANQISGSIPQSLGDLNLLFFLT</sequence>
<evidence type="ECO:0000256" key="7">
    <source>
        <dbReference type="ARBA" id="ARBA00023136"/>
    </source>
</evidence>
<keyword evidence="11" id="KW-1185">Reference proteome</keyword>
<dbReference type="Gene3D" id="3.80.10.10">
    <property type="entry name" value="Ribonuclease Inhibitor"/>
    <property type="match status" value="1"/>
</dbReference>
<evidence type="ECO:0000256" key="5">
    <source>
        <dbReference type="ARBA" id="ARBA00022737"/>
    </source>
</evidence>
<comment type="caution">
    <text evidence="10">The sequence shown here is derived from an EMBL/GenBank/DDBJ whole genome shotgun (WGS) entry which is preliminary data.</text>
</comment>
<evidence type="ECO:0000256" key="2">
    <source>
        <dbReference type="ARBA" id="ARBA00022614"/>
    </source>
</evidence>
<accession>A0AAP0RFC7</accession>